<dbReference type="Proteomes" id="UP000199331">
    <property type="component" value="Unassembled WGS sequence"/>
</dbReference>
<accession>A0A1I5N4R0</accession>
<dbReference type="EMBL" id="FOWZ01000002">
    <property type="protein sequence ID" value="SFP16231.1"/>
    <property type="molecule type" value="Genomic_DNA"/>
</dbReference>
<gene>
    <name evidence="1" type="ORF">SAMN04488060_1757</name>
</gene>
<evidence type="ECO:0000313" key="1">
    <source>
        <dbReference type="EMBL" id="SFP16231.1"/>
    </source>
</evidence>
<dbReference type="RefSeq" id="WP_143089608.1">
    <property type="nucleotide sequence ID" value="NZ_FOWZ01000002.1"/>
</dbReference>
<sequence length="174" mass="19694">MNAISLHRPLEGEPLLRPITHRTGSRFASLLISCGLVTVETARFDERIRGGFFKSEDAGVVVTATSCDRPLFYHECEVLAHFAQKDLVLLRFDPLEGVSFDVLLEDSQVWQCNYLAWRRDADDLWLIPAHTGGPFFQLNEKGLDIFQGAPYENGYQRYAGIIRAVEAPSFEGRF</sequence>
<dbReference type="AlphaFoldDB" id="A0A1I5N4R0"/>
<dbReference type="STRING" id="604088.SAMN04488060_1757"/>
<organism evidence="1 2">
    <name type="scientific">Qipengyuania nanhaisediminis</name>
    <dbReference type="NCBI Taxonomy" id="604088"/>
    <lineage>
        <taxon>Bacteria</taxon>
        <taxon>Pseudomonadati</taxon>
        <taxon>Pseudomonadota</taxon>
        <taxon>Alphaproteobacteria</taxon>
        <taxon>Sphingomonadales</taxon>
        <taxon>Erythrobacteraceae</taxon>
        <taxon>Qipengyuania</taxon>
    </lineage>
</organism>
<evidence type="ECO:0000313" key="2">
    <source>
        <dbReference type="Proteomes" id="UP000199331"/>
    </source>
</evidence>
<reference evidence="2" key="1">
    <citation type="submission" date="2016-10" db="EMBL/GenBank/DDBJ databases">
        <authorList>
            <person name="Varghese N."/>
            <person name="Submissions S."/>
        </authorList>
    </citation>
    <scope>NUCLEOTIDE SEQUENCE [LARGE SCALE GENOMIC DNA]</scope>
    <source>
        <strain evidence="2">CGMCC 1.7715</strain>
    </source>
</reference>
<proteinExistence type="predicted"/>
<dbReference type="OrthoDB" id="7596944at2"/>
<name>A0A1I5N4R0_9SPHN</name>
<keyword evidence="2" id="KW-1185">Reference proteome</keyword>
<protein>
    <submittedName>
        <fullName evidence="1">Uncharacterized protein</fullName>
    </submittedName>
</protein>